<evidence type="ECO:0000313" key="4">
    <source>
        <dbReference type="Proteomes" id="UP000228767"/>
    </source>
</evidence>
<evidence type="ECO:0000256" key="2">
    <source>
        <dbReference type="SAM" id="Phobius"/>
    </source>
</evidence>
<accession>A0A2H0RFR7</accession>
<feature type="transmembrane region" description="Helical" evidence="2">
    <location>
        <begin position="68"/>
        <end position="88"/>
    </location>
</feature>
<dbReference type="EMBL" id="PCYI01000001">
    <property type="protein sequence ID" value="PIR45270.1"/>
    <property type="molecule type" value="Genomic_DNA"/>
</dbReference>
<dbReference type="AlphaFoldDB" id="A0A2H0RFR7"/>
<feature type="region of interest" description="Disordered" evidence="1">
    <location>
        <begin position="357"/>
        <end position="379"/>
    </location>
</feature>
<reference evidence="3 4" key="1">
    <citation type="submission" date="2017-09" db="EMBL/GenBank/DDBJ databases">
        <title>Depth-based differentiation of microbial function through sediment-hosted aquifers and enrichment of novel symbionts in the deep terrestrial subsurface.</title>
        <authorList>
            <person name="Probst A.J."/>
            <person name="Ladd B."/>
            <person name="Jarett J.K."/>
            <person name="Geller-Mcgrath D.E."/>
            <person name="Sieber C.M."/>
            <person name="Emerson J.B."/>
            <person name="Anantharaman K."/>
            <person name="Thomas B.C."/>
            <person name="Malmstrom R."/>
            <person name="Stieglmeier M."/>
            <person name="Klingl A."/>
            <person name="Woyke T."/>
            <person name="Ryan C.M."/>
            <person name="Banfield J.F."/>
        </authorList>
    </citation>
    <scope>NUCLEOTIDE SEQUENCE [LARGE SCALE GENOMIC DNA]</scope>
    <source>
        <strain evidence="3">CG10_big_fil_rev_8_21_14_0_10_51_16</strain>
    </source>
</reference>
<protein>
    <recommendedName>
        <fullName evidence="5">DUF5667 domain-containing protein</fullName>
    </recommendedName>
</protein>
<feature type="region of interest" description="Disordered" evidence="1">
    <location>
        <begin position="406"/>
        <end position="436"/>
    </location>
</feature>
<keyword evidence="2" id="KW-0812">Transmembrane</keyword>
<keyword evidence="2" id="KW-0472">Membrane</keyword>
<proteinExistence type="predicted"/>
<gene>
    <name evidence="3" type="ORF">COV10_00075</name>
</gene>
<evidence type="ECO:0000313" key="3">
    <source>
        <dbReference type="EMBL" id="PIR45270.1"/>
    </source>
</evidence>
<evidence type="ECO:0000256" key="1">
    <source>
        <dbReference type="SAM" id="MobiDB-lite"/>
    </source>
</evidence>
<evidence type="ECO:0008006" key="5">
    <source>
        <dbReference type="Google" id="ProtNLM"/>
    </source>
</evidence>
<name>A0A2H0RFR7_9BACT</name>
<dbReference type="Proteomes" id="UP000228767">
    <property type="component" value="Unassembled WGS sequence"/>
</dbReference>
<sequence length="453" mass="48313">MQDLLTKVRQHITLGERAKRNARIRIVSSMSAGNANSDVVPTLSAVSAQQYQQWSVFLGYQMLARRRVVAFLVAAFVILGSSVSLAAADALPGEALYVIKKDINEPFRRALAVSKESRAKLEAELALLRLEELATLAERGSLTVANRSALEADFLGHMEKVNASVSSVVQGQKAGEKAFFAAEFNSDLEISLQVREKVLALVSAGNDDNSVAQGDILVALVAVREQREAVAKERMKAEDLVVVQPDQVVDKIVVAKIRNLDTLITRAEETARRSLLVADTAREESSAYLAVAKELMREANLKLEADSSREAFGLAQNAKRIATEVLLFSEEASRRPHIATHDLVTVSVGARLNEGVATGTSAPSASVIGEAPRDATSPTGTTIVNAVPAATTTNAQATPIQSANFGIMPEANNTDSSSDTKDKPQNDADVGASVIELETVPKVAPNIPGSLVP</sequence>
<comment type="caution">
    <text evidence="3">The sequence shown here is derived from an EMBL/GenBank/DDBJ whole genome shotgun (WGS) entry which is preliminary data.</text>
</comment>
<keyword evidence="2" id="KW-1133">Transmembrane helix</keyword>
<organism evidence="3 4">
    <name type="scientific">Candidatus Vogelbacteria bacterium CG10_big_fil_rev_8_21_14_0_10_51_16</name>
    <dbReference type="NCBI Taxonomy" id="1975045"/>
    <lineage>
        <taxon>Bacteria</taxon>
        <taxon>Candidatus Vogeliibacteriota</taxon>
    </lineage>
</organism>